<proteinExistence type="predicted"/>
<dbReference type="CDD" id="cd00093">
    <property type="entry name" value="HTH_XRE"/>
    <property type="match status" value="1"/>
</dbReference>
<dbReference type="OrthoDB" id="9798100at2"/>
<dbReference type="PROSITE" id="PS50943">
    <property type="entry name" value="HTH_CROC1"/>
    <property type="match status" value="1"/>
</dbReference>
<gene>
    <name evidence="3" type="ORF">FC39_GL000728</name>
</gene>
<dbReference type="InterPro" id="IPR001387">
    <property type="entry name" value="Cro/C1-type_HTH"/>
</dbReference>
<dbReference type="NCBIfam" id="TIGR02607">
    <property type="entry name" value="antidote_HigA"/>
    <property type="match status" value="1"/>
</dbReference>
<dbReference type="Gene3D" id="1.10.260.40">
    <property type="entry name" value="lambda repressor-like DNA-binding domains"/>
    <property type="match status" value="1"/>
</dbReference>
<keyword evidence="1" id="KW-0238">DNA-binding</keyword>
<organism evidence="3 4">
    <name type="scientific">Lactobacillus hamsteri DSM 5661 = JCM 6256</name>
    <dbReference type="NCBI Taxonomy" id="1423754"/>
    <lineage>
        <taxon>Bacteria</taxon>
        <taxon>Bacillati</taxon>
        <taxon>Bacillota</taxon>
        <taxon>Bacilli</taxon>
        <taxon>Lactobacillales</taxon>
        <taxon>Lactobacillaceae</taxon>
        <taxon>Lactobacillus</taxon>
    </lineage>
</organism>
<dbReference type="PANTHER" id="PTHR36924:SF1">
    <property type="entry name" value="ANTITOXIN HIGA-1"/>
    <property type="match status" value="1"/>
</dbReference>
<feature type="domain" description="HTH cro/C1-type" evidence="2">
    <location>
        <begin position="18"/>
        <end position="60"/>
    </location>
</feature>
<dbReference type="eggNOG" id="COG3093">
    <property type="taxonomic scope" value="Bacteria"/>
</dbReference>
<evidence type="ECO:0000313" key="3">
    <source>
        <dbReference type="EMBL" id="KRM40256.1"/>
    </source>
</evidence>
<dbReference type="AlphaFoldDB" id="A0A0R1YCR3"/>
<evidence type="ECO:0000259" key="2">
    <source>
        <dbReference type="PROSITE" id="PS50943"/>
    </source>
</evidence>
<reference evidence="3 4" key="1">
    <citation type="journal article" date="2015" name="Genome Announc.">
        <title>Expanding the biotechnology potential of lactobacilli through comparative genomics of 213 strains and associated genera.</title>
        <authorList>
            <person name="Sun Z."/>
            <person name="Harris H.M."/>
            <person name="McCann A."/>
            <person name="Guo C."/>
            <person name="Argimon S."/>
            <person name="Zhang W."/>
            <person name="Yang X."/>
            <person name="Jeffery I.B."/>
            <person name="Cooney J.C."/>
            <person name="Kagawa T.F."/>
            <person name="Liu W."/>
            <person name="Song Y."/>
            <person name="Salvetti E."/>
            <person name="Wrobel A."/>
            <person name="Rasinkangas P."/>
            <person name="Parkhill J."/>
            <person name="Rea M.C."/>
            <person name="O'Sullivan O."/>
            <person name="Ritari J."/>
            <person name="Douillard F.P."/>
            <person name="Paul Ross R."/>
            <person name="Yang R."/>
            <person name="Briner A.E."/>
            <person name="Felis G.E."/>
            <person name="de Vos W.M."/>
            <person name="Barrangou R."/>
            <person name="Klaenhammer T.R."/>
            <person name="Caufield P.W."/>
            <person name="Cui Y."/>
            <person name="Zhang H."/>
            <person name="O'Toole P.W."/>
        </authorList>
    </citation>
    <scope>NUCLEOTIDE SEQUENCE [LARGE SCALE GENOMIC DNA]</scope>
    <source>
        <strain evidence="3 4">DSM 5661</strain>
    </source>
</reference>
<dbReference type="GO" id="GO:0003677">
    <property type="term" value="F:DNA binding"/>
    <property type="evidence" value="ECO:0007669"/>
    <property type="project" value="UniProtKB-KW"/>
</dbReference>
<sequence length="97" mass="11174">MKEFIWDEFMKPLHISTSQLAHDIQVPESKIKNVLDGKEKVSADLSIRLGKYFNLPEDYLLNIQNDIDTRVAKRNHAAIFKKIKPIIPSNKKDISLA</sequence>
<dbReference type="SUPFAM" id="SSF47413">
    <property type="entry name" value="lambda repressor-like DNA-binding domains"/>
    <property type="match status" value="1"/>
</dbReference>
<dbReference type="PATRIC" id="fig|1423754.3.peg.750"/>
<evidence type="ECO:0000256" key="1">
    <source>
        <dbReference type="ARBA" id="ARBA00023125"/>
    </source>
</evidence>
<dbReference type="Proteomes" id="UP000051223">
    <property type="component" value="Unassembled WGS sequence"/>
</dbReference>
<keyword evidence="4" id="KW-1185">Reference proteome</keyword>
<dbReference type="InterPro" id="IPR010982">
    <property type="entry name" value="Lambda_DNA-bd_dom_sf"/>
</dbReference>
<dbReference type="PANTHER" id="PTHR36924">
    <property type="entry name" value="ANTITOXIN HIGA-1"/>
    <property type="match status" value="1"/>
</dbReference>
<protein>
    <recommendedName>
        <fullName evidence="2">HTH cro/C1-type domain-containing protein</fullName>
    </recommendedName>
</protein>
<name>A0A0R1YCR3_9LACO</name>
<evidence type="ECO:0000313" key="4">
    <source>
        <dbReference type="Proteomes" id="UP000051223"/>
    </source>
</evidence>
<accession>A0A0R1YCR3</accession>
<dbReference type="InterPro" id="IPR013430">
    <property type="entry name" value="Toxin_antidote_HigA"/>
</dbReference>
<dbReference type="EMBL" id="AZGI01000025">
    <property type="protein sequence ID" value="KRM40256.1"/>
    <property type="molecule type" value="Genomic_DNA"/>
</dbReference>
<comment type="caution">
    <text evidence="3">The sequence shown here is derived from an EMBL/GenBank/DDBJ whole genome shotgun (WGS) entry which is preliminary data.</text>
</comment>